<dbReference type="AlphaFoldDB" id="A0A0H2SKE9"/>
<keyword evidence="3" id="KW-1185">Reference proteome</keyword>
<dbReference type="EMBL" id="KQ085903">
    <property type="protein sequence ID" value="KLO17551.1"/>
    <property type="molecule type" value="Genomic_DNA"/>
</dbReference>
<evidence type="ECO:0000313" key="2">
    <source>
        <dbReference type="EMBL" id="KLO17551.1"/>
    </source>
</evidence>
<feature type="compositionally biased region" description="Polar residues" evidence="1">
    <location>
        <begin position="141"/>
        <end position="164"/>
    </location>
</feature>
<evidence type="ECO:0000313" key="3">
    <source>
        <dbReference type="Proteomes" id="UP000053477"/>
    </source>
</evidence>
<organism evidence="2 3">
    <name type="scientific">Schizopora paradoxa</name>
    <dbReference type="NCBI Taxonomy" id="27342"/>
    <lineage>
        <taxon>Eukaryota</taxon>
        <taxon>Fungi</taxon>
        <taxon>Dikarya</taxon>
        <taxon>Basidiomycota</taxon>
        <taxon>Agaricomycotina</taxon>
        <taxon>Agaricomycetes</taxon>
        <taxon>Hymenochaetales</taxon>
        <taxon>Schizoporaceae</taxon>
        <taxon>Schizopora</taxon>
    </lineage>
</organism>
<dbReference type="Proteomes" id="UP000053477">
    <property type="component" value="Unassembled WGS sequence"/>
</dbReference>
<sequence>MQIQEANTKRKYQRVQNIQKISESYNVLWKRNPGHSSSSSSYDGIACTKTSVVPRLTSIRILTDAIPPQRTQTIQDGVRLPLWTSRRPTARGSQTTPANTSNNAPATTPQHVLSQGSPPSFYHSPSPSTSCVSKEHCQQAPRATSYPSCQASNALESPPFSCQPSPVAAGACTDK</sequence>
<protein>
    <submittedName>
        <fullName evidence="2">Uncharacterized protein</fullName>
    </submittedName>
</protein>
<accession>A0A0H2SKE9</accession>
<reference evidence="2 3" key="1">
    <citation type="submission" date="2015-04" db="EMBL/GenBank/DDBJ databases">
        <title>Complete genome sequence of Schizopora paradoxa KUC8140, a cosmopolitan wood degrader in East Asia.</title>
        <authorList>
            <consortium name="DOE Joint Genome Institute"/>
            <person name="Min B."/>
            <person name="Park H."/>
            <person name="Jang Y."/>
            <person name="Kim J.-J."/>
            <person name="Kim K.H."/>
            <person name="Pangilinan J."/>
            <person name="Lipzen A."/>
            <person name="Riley R."/>
            <person name="Grigoriev I.V."/>
            <person name="Spatafora J.W."/>
            <person name="Choi I.-G."/>
        </authorList>
    </citation>
    <scope>NUCLEOTIDE SEQUENCE [LARGE SCALE GENOMIC DNA]</scope>
    <source>
        <strain evidence="2 3">KUC8140</strain>
    </source>
</reference>
<name>A0A0H2SKE9_9AGAM</name>
<gene>
    <name evidence="2" type="ORF">SCHPADRAFT_158882</name>
</gene>
<feature type="region of interest" description="Disordered" evidence="1">
    <location>
        <begin position="72"/>
        <end position="175"/>
    </location>
</feature>
<evidence type="ECO:0000256" key="1">
    <source>
        <dbReference type="SAM" id="MobiDB-lite"/>
    </source>
</evidence>
<feature type="compositionally biased region" description="Polar residues" evidence="1">
    <location>
        <begin position="91"/>
        <end position="116"/>
    </location>
</feature>
<proteinExistence type="predicted"/>
<dbReference type="InParanoid" id="A0A0H2SKE9"/>
<feature type="compositionally biased region" description="Low complexity" evidence="1">
    <location>
        <begin position="117"/>
        <end position="130"/>
    </location>
</feature>